<evidence type="ECO:0000256" key="4">
    <source>
        <dbReference type="RuleBase" id="RU362068"/>
    </source>
</evidence>
<accession>A0ABV8WZW9</accession>
<evidence type="ECO:0000256" key="2">
    <source>
        <dbReference type="ARBA" id="ARBA00022857"/>
    </source>
</evidence>
<dbReference type="InterPro" id="IPR003710">
    <property type="entry name" value="ApbA"/>
</dbReference>
<proteinExistence type="inferred from homology"/>
<comment type="caution">
    <text evidence="7">The sequence shown here is derived from an EMBL/GenBank/DDBJ whole genome shotgun (WGS) entry which is preliminary data.</text>
</comment>
<dbReference type="InterPro" id="IPR008927">
    <property type="entry name" value="6-PGluconate_DH-like_C_sf"/>
</dbReference>
<keyword evidence="8" id="KW-1185">Reference proteome</keyword>
<protein>
    <recommendedName>
        <fullName evidence="4">2-dehydropantoate 2-reductase</fullName>
        <ecNumber evidence="4">1.1.1.169</ecNumber>
    </recommendedName>
    <alternativeName>
        <fullName evidence="4">Ketopantoate reductase</fullName>
    </alternativeName>
</protein>
<feature type="domain" description="Ketopantoate reductase C-terminal" evidence="6">
    <location>
        <begin position="179"/>
        <end position="301"/>
    </location>
</feature>
<comment type="function">
    <text evidence="4">Catalyzes the NADPH-dependent reduction of ketopantoate into pantoic acid.</text>
</comment>
<comment type="catalytic activity">
    <reaction evidence="4">
        <text>(R)-pantoate + NADP(+) = 2-dehydropantoate + NADPH + H(+)</text>
        <dbReference type="Rhea" id="RHEA:16233"/>
        <dbReference type="ChEBI" id="CHEBI:11561"/>
        <dbReference type="ChEBI" id="CHEBI:15378"/>
        <dbReference type="ChEBI" id="CHEBI:15980"/>
        <dbReference type="ChEBI" id="CHEBI:57783"/>
        <dbReference type="ChEBI" id="CHEBI:58349"/>
        <dbReference type="EC" id="1.1.1.169"/>
    </reaction>
</comment>
<dbReference type="Pfam" id="PF08546">
    <property type="entry name" value="ApbA_C"/>
    <property type="match status" value="1"/>
</dbReference>
<dbReference type="InterPro" id="IPR036291">
    <property type="entry name" value="NAD(P)-bd_dom_sf"/>
</dbReference>
<dbReference type="InterPro" id="IPR013752">
    <property type="entry name" value="KPA_reductase"/>
</dbReference>
<dbReference type="NCBIfam" id="TIGR00745">
    <property type="entry name" value="apbA_panE"/>
    <property type="match status" value="1"/>
</dbReference>
<evidence type="ECO:0000256" key="3">
    <source>
        <dbReference type="ARBA" id="ARBA00023002"/>
    </source>
</evidence>
<dbReference type="Gene3D" id="3.40.50.720">
    <property type="entry name" value="NAD(P)-binding Rossmann-like Domain"/>
    <property type="match status" value="1"/>
</dbReference>
<dbReference type="Proteomes" id="UP001595882">
    <property type="component" value="Unassembled WGS sequence"/>
</dbReference>
<organism evidence="7 8">
    <name type="scientific">Gracilibacillus xinjiangensis</name>
    <dbReference type="NCBI Taxonomy" id="1193282"/>
    <lineage>
        <taxon>Bacteria</taxon>
        <taxon>Bacillati</taxon>
        <taxon>Bacillota</taxon>
        <taxon>Bacilli</taxon>
        <taxon>Bacillales</taxon>
        <taxon>Bacillaceae</taxon>
        <taxon>Gracilibacillus</taxon>
    </lineage>
</organism>
<evidence type="ECO:0000313" key="8">
    <source>
        <dbReference type="Proteomes" id="UP001595882"/>
    </source>
</evidence>
<dbReference type="SUPFAM" id="SSF51735">
    <property type="entry name" value="NAD(P)-binding Rossmann-fold domains"/>
    <property type="match status" value="1"/>
</dbReference>
<reference evidence="8" key="1">
    <citation type="journal article" date="2019" name="Int. J. Syst. Evol. Microbiol.">
        <title>The Global Catalogue of Microorganisms (GCM) 10K type strain sequencing project: providing services to taxonomists for standard genome sequencing and annotation.</title>
        <authorList>
            <consortium name="The Broad Institute Genomics Platform"/>
            <consortium name="The Broad Institute Genome Sequencing Center for Infectious Disease"/>
            <person name="Wu L."/>
            <person name="Ma J."/>
        </authorList>
    </citation>
    <scope>NUCLEOTIDE SEQUENCE [LARGE SCALE GENOMIC DNA]</scope>
    <source>
        <strain evidence="8">CCUG 37865</strain>
    </source>
</reference>
<dbReference type="PANTHER" id="PTHR21708">
    <property type="entry name" value="PROBABLE 2-DEHYDROPANTOATE 2-REDUCTASE"/>
    <property type="match status" value="1"/>
</dbReference>
<dbReference type="EC" id="1.1.1.169" evidence="4"/>
<dbReference type="PANTHER" id="PTHR21708:SF26">
    <property type="entry name" value="2-DEHYDROPANTOATE 2-REDUCTASE"/>
    <property type="match status" value="1"/>
</dbReference>
<dbReference type="Gene3D" id="1.10.1040.10">
    <property type="entry name" value="N-(1-d-carboxylethyl)-l-norvaline Dehydrogenase, domain 2"/>
    <property type="match status" value="1"/>
</dbReference>
<dbReference type="Pfam" id="PF02558">
    <property type="entry name" value="ApbA"/>
    <property type="match status" value="1"/>
</dbReference>
<comment type="similarity">
    <text evidence="1 4">Belongs to the ketopantoate reductase family.</text>
</comment>
<dbReference type="EMBL" id="JBHSDT010000008">
    <property type="protein sequence ID" value="MFC4404917.1"/>
    <property type="molecule type" value="Genomic_DNA"/>
</dbReference>
<evidence type="ECO:0000259" key="5">
    <source>
        <dbReference type="Pfam" id="PF02558"/>
    </source>
</evidence>
<evidence type="ECO:0000259" key="6">
    <source>
        <dbReference type="Pfam" id="PF08546"/>
    </source>
</evidence>
<keyword evidence="3 4" id="KW-0560">Oxidoreductase</keyword>
<dbReference type="SUPFAM" id="SSF48179">
    <property type="entry name" value="6-phosphogluconate dehydrogenase C-terminal domain-like"/>
    <property type="match status" value="1"/>
</dbReference>
<evidence type="ECO:0000256" key="1">
    <source>
        <dbReference type="ARBA" id="ARBA00007870"/>
    </source>
</evidence>
<evidence type="ECO:0000313" key="7">
    <source>
        <dbReference type="EMBL" id="MFC4404917.1"/>
    </source>
</evidence>
<gene>
    <name evidence="7" type="ORF">ACFOY7_17750</name>
</gene>
<sequence>MNIAIIGAGALGAYFGAKWLDGGANVTFVVRKKRKQQIEENGLHIRSICGDTIINAPQTVTDPSALQDIDIIIIAVKGYHLENVIPMIEKMCSENTYILPILNGLAHYAPLIHHFGEHKVLGGLANIIATLNEKGHVEHTSKLHEIRFGALTHSQTEICERLMRISENCNMDAKYSDRIRTDLWYKYMFITSFSGITTAADLPIGKIRQHPQTMEIVKGILTEMKTIAQLEDGVLEDKHIDKAIKTMISLHEDATSSMHQDMRKGLAIELEHLQGFALELAKTNNVEVPNLKTIYAIIKAKS</sequence>
<keyword evidence="4" id="KW-0566">Pantothenate biosynthesis</keyword>
<dbReference type="InterPro" id="IPR013332">
    <property type="entry name" value="KPR_N"/>
</dbReference>
<comment type="pathway">
    <text evidence="4">Cofactor biosynthesis; (R)-pantothenate biosynthesis; (R)-pantoate from 3-methyl-2-oxobutanoate: step 2/2.</text>
</comment>
<name>A0ABV8WZW9_9BACI</name>
<dbReference type="InterPro" id="IPR051402">
    <property type="entry name" value="KPR-Related"/>
</dbReference>
<feature type="domain" description="Ketopantoate reductase N-terminal" evidence="5">
    <location>
        <begin position="3"/>
        <end position="151"/>
    </location>
</feature>
<dbReference type="RefSeq" id="WP_390253991.1">
    <property type="nucleotide sequence ID" value="NZ_JBHSDT010000008.1"/>
</dbReference>
<keyword evidence="2 4" id="KW-0521">NADP</keyword>
<dbReference type="InterPro" id="IPR013328">
    <property type="entry name" value="6PGD_dom2"/>
</dbReference>